<reference evidence="4" key="1">
    <citation type="journal article" date="2019" name="Int. J. Syst. Evol. Microbiol.">
        <title>The Global Catalogue of Microorganisms (GCM) 10K type strain sequencing project: providing services to taxonomists for standard genome sequencing and annotation.</title>
        <authorList>
            <consortium name="The Broad Institute Genomics Platform"/>
            <consortium name="The Broad Institute Genome Sequencing Center for Infectious Disease"/>
            <person name="Wu L."/>
            <person name="Ma J."/>
        </authorList>
    </citation>
    <scope>NUCLEOTIDE SEQUENCE [LARGE SCALE GENOMIC DNA]</scope>
    <source>
        <strain evidence="4">JCM 30742</strain>
    </source>
</reference>
<dbReference type="RefSeq" id="WP_345150674.1">
    <property type="nucleotide sequence ID" value="NZ_BAABEO010000012.1"/>
</dbReference>
<keyword evidence="1" id="KW-0812">Transmembrane</keyword>
<organism evidence="3 4">
    <name type="scientific">Arthrobacter ginkgonis</name>
    <dbReference type="NCBI Taxonomy" id="1630594"/>
    <lineage>
        <taxon>Bacteria</taxon>
        <taxon>Bacillati</taxon>
        <taxon>Actinomycetota</taxon>
        <taxon>Actinomycetes</taxon>
        <taxon>Micrococcales</taxon>
        <taxon>Micrococcaceae</taxon>
        <taxon>Arthrobacter</taxon>
    </lineage>
</organism>
<dbReference type="InterPro" id="IPR025403">
    <property type="entry name" value="TgpA-like_C"/>
</dbReference>
<comment type="caution">
    <text evidence="3">The sequence shown here is derived from an EMBL/GenBank/DDBJ whole genome shotgun (WGS) entry which is preliminary data.</text>
</comment>
<protein>
    <recommendedName>
        <fullName evidence="2">Protein-glutamine gamma-glutamyltransferase-like C-terminal domain-containing protein</fullName>
    </recommendedName>
</protein>
<gene>
    <name evidence="3" type="ORF">GCM10023081_21410</name>
</gene>
<sequence length="225" mass="23837">MSPSAFRVLPHSQGAYQPDADDARNQLAEELARAEYAQARPNPLLGFLHDLWQGFLSWFEGLNGLGPNLGTAVVLAAAVALVLLAVAVMRPRLNRRAPVQEPGLGLSPRLTAGDYRARAERAAAGGDWSTAYVERFRALVLAAEERTLLDPQPGRTAFEATGRLGTLFPEQGAALARAATLFNALRYGDHRATSAEHAVLASLDDALAAARPSAGLGSPLPAAPR</sequence>
<evidence type="ECO:0000313" key="4">
    <source>
        <dbReference type="Proteomes" id="UP001500752"/>
    </source>
</evidence>
<dbReference type="EMBL" id="BAABEO010000012">
    <property type="protein sequence ID" value="GAA3683206.1"/>
    <property type="molecule type" value="Genomic_DNA"/>
</dbReference>
<keyword evidence="4" id="KW-1185">Reference proteome</keyword>
<keyword evidence="1" id="KW-0472">Membrane</keyword>
<dbReference type="Proteomes" id="UP001500752">
    <property type="component" value="Unassembled WGS sequence"/>
</dbReference>
<feature type="domain" description="Protein-glutamine gamma-glutamyltransferase-like C-terminal" evidence="2">
    <location>
        <begin position="135"/>
        <end position="202"/>
    </location>
</feature>
<feature type="transmembrane region" description="Helical" evidence="1">
    <location>
        <begin position="69"/>
        <end position="88"/>
    </location>
</feature>
<evidence type="ECO:0000313" key="3">
    <source>
        <dbReference type="EMBL" id="GAA3683206.1"/>
    </source>
</evidence>
<evidence type="ECO:0000259" key="2">
    <source>
        <dbReference type="Pfam" id="PF13559"/>
    </source>
</evidence>
<name>A0ABP7C885_9MICC</name>
<evidence type="ECO:0000256" key="1">
    <source>
        <dbReference type="SAM" id="Phobius"/>
    </source>
</evidence>
<proteinExistence type="predicted"/>
<keyword evidence="1" id="KW-1133">Transmembrane helix</keyword>
<dbReference type="Pfam" id="PF13559">
    <property type="entry name" value="DUF4129"/>
    <property type="match status" value="1"/>
</dbReference>
<accession>A0ABP7C885</accession>